<dbReference type="InterPro" id="IPR018181">
    <property type="entry name" value="Heat_shock_70_CS"/>
</dbReference>
<dbReference type="Gene3D" id="3.30.420.40">
    <property type="match status" value="2"/>
</dbReference>
<dbReference type="EMBL" id="BNJQ01000009">
    <property type="protein sequence ID" value="GHP05103.1"/>
    <property type="molecule type" value="Genomic_DNA"/>
</dbReference>
<keyword evidence="4" id="KW-0812">Transmembrane</keyword>
<evidence type="ECO:0000256" key="1">
    <source>
        <dbReference type="ARBA" id="ARBA00022741"/>
    </source>
</evidence>
<keyword evidence="6" id="KW-1185">Reference proteome</keyword>
<dbReference type="PROSITE" id="PS00297">
    <property type="entry name" value="HSP70_1"/>
    <property type="match status" value="1"/>
</dbReference>
<gene>
    <name evidence="5" type="ORF">PPROV_000385500</name>
</gene>
<dbReference type="SUPFAM" id="SSF53067">
    <property type="entry name" value="Actin-like ATPase domain"/>
    <property type="match status" value="2"/>
</dbReference>
<dbReference type="GO" id="GO:0140662">
    <property type="term" value="F:ATP-dependent protein folding chaperone"/>
    <property type="evidence" value="ECO:0007669"/>
    <property type="project" value="InterPro"/>
</dbReference>
<evidence type="ECO:0000256" key="3">
    <source>
        <dbReference type="SAM" id="MobiDB-lite"/>
    </source>
</evidence>
<keyword evidence="4" id="KW-0472">Membrane</keyword>
<evidence type="ECO:0000313" key="5">
    <source>
        <dbReference type="EMBL" id="GHP05103.1"/>
    </source>
</evidence>
<keyword evidence="1" id="KW-0547">Nucleotide-binding</keyword>
<reference evidence="5" key="1">
    <citation type="submission" date="2020-10" db="EMBL/GenBank/DDBJ databases">
        <title>Unveiling of a novel bifunctional photoreceptor, Dualchrome1, isolated from a cosmopolitan green alga.</title>
        <authorList>
            <person name="Suzuki S."/>
            <person name="Kawachi M."/>
        </authorList>
    </citation>
    <scope>NUCLEOTIDE SEQUENCE</scope>
    <source>
        <strain evidence="5">NIES 2893</strain>
    </source>
</reference>
<feature type="compositionally biased region" description="Polar residues" evidence="3">
    <location>
        <begin position="81"/>
        <end position="94"/>
    </location>
</feature>
<evidence type="ECO:0000256" key="2">
    <source>
        <dbReference type="ARBA" id="ARBA00022840"/>
    </source>
</evidence>
<evidence type="ECO:0000313" key="6">
    <source>
        <dbReference type="Proteomes" id="UP000660262"/>
    </source>
</evidence>
<protein>
    <submittedName>
        <fullName evidence="5">Uncharacterized protein</fullName>
    </submittedName>
</protein>
<name>A0A830HF27_9CHLO</name>
<feature type="region of interest" description="Disordered" evidence="3">
    <location>
        <begin position="73"/>
        <end position="96"/>
    </location>
</feature>
<proteinExistence type="predicted"/>
<dbReference type="Pfam" id="PF00012">
    <property type="entry name" value="HSP70"/>
    <property type="match status" value="1"/>
</dbReference>
<dbReference type="AlphaFoldDB" id="A0A830HF27"/>
<evidence type="ECO:0000256" key="4">
    <source>
        <dbReference type="SAM" id="Phobius"/>
    </source>
</evidence>
<dbReference type="Gene3D" id="3.90.640.10">
    <property type="entry name" value="Actin, Chain A, domain 4"/>
    <property type="match status" value="1"/>
</dbReference>
<comment type="caution">
    <text evidence="5">The sequence shown here is derived from an EMBL/GenBank/DDBJ whole genome shotgun (WGS) entry which is preliminary data.</text>
</comment>
<keyword evidence="2" id="KW-0067">ATP-binding</keyword>
<dbReference type="Proteomes" id="UP000660262">
    <property type="component" value="Unassembled WGS sequence"/>
</dbReference>
<dbReference type="OrthoDB" id="2401965at2759"/>
<organism evidence="5 6">
    <name type="scientific">Pycnococcus provasolii</name>
    <dbReference type="NCBI Taxonomy" id="41880"/>
    <lineage>
        <taxon>Eukaryota</taxon>
        <taxon>Viridiplantae</taxon>
        <taxon>Chlorophyta</taxon>
        <taxon>Pseudoscourfieldiophyceae</taxon>
        <taxon>Pseudoscourfieldiales</taxon>
        <taxon>Pycnococcaceae</taxon>
        <taxon>Pycnococcus</taxon>
    </lineage>
</organism>
<sequence length="466" mass="48675">MAPPSSTEVPSSFPLIALFLLSVLPVAIALLFGSDLSLLTTETLIGVDLGTTFSTVAVCRGGEARVIPVMAGPSSGHAAATSRSPDTSRTTGLASGSDRLVNVTPSVVTYLRKPSARATSTGLQAYTTLVGAEARSRRDEGSYVYATKRLIGRPFEHDAVQTEKQQLGYDVVAADDGATTQISLDGGKLVVTPEDVGGAVLAQLVTAAEQSLGWLNSALGFRFKALTVSVPVGFDVDQRRATINAARKYVPNVRQVRLLEEPIAAALAFGLHEEYRQAGSGASATKNLVVFDFGGGTLDVALIDFDANNDGFVVVGAGGDSRLGGEDFDRAIAQLLVQKCGAGDESGGVDVQLAAETAKRELGLSEEVFVNVPCHTSLTRHDVDAAVAPLVKRMVGAVSHLLEEHFTSTSSIDDVVLVGGSSRMYLVEPALRKFFSNSTRIRSDVDGETAIALGAARSFGCSAGGR</sequence>
<dbReference type="InterPro" id="IPR013126">
    <property type="entry name" value="Hsp_70_fam"/>
</dbReference>
<accession>A0A830HF27</accession>
<keyword evidence="4" id="KW-1133">Transmembrane helix</keyword>
<feature type="transmembrane region" description="Helical" evidence="4">
    <location>
        <begin position="12"/>
        <end position="32"/>
    </location>
</feature>
<dbReference type="GO" id="GO:0005524">
    <property type="term" value="F:ATP binding"/>
    <property type="evidence" value="ECO:0007669"/>
    <property type="project" value="UniProtKB-KW"/>
</dbReference>
<dbReference type="InterPro" id="IPR043129">
    <property type="entry name" value="ATPase_NBD"/>
</dbReference>
<dbReference type="PANTHER" id="PTHR19375">
    <property type="entry name" value="HEAT SHOCK PROTEIN 70KDA"/>
    <property type="match status" value="1"/>
</dbReference>
<dbReference type="PRINTS" id="PR00301">
    <property type="entry name" value="HEATSHOCK70"/>
</dbReference>